<dbReference type="AlphaFoldDB" id="K0SRJ7"/>
<dbReference type="OMA" id="WILPSHA"/>
<sequence>MISAGANSAFGADIDGQTVLVSETNSHLGHLLLEGDFEDCLSYLQSSEGRDDVLGQKNDPLNLNKATGIPRGTALFAALFVRATYDVLAKIQEIDPTRFETTDLMYALSVVPSEEEERLANGRSSPYRTRTWTSDEYRKVLHLMIHTYVAHDSQSASSRHARKSLVDVAPNWIIQSALTPLSLAAYNPDVSASTLRLISTLEPRALNKTCALFGVQSLPLLIAASSPLPDEVDSRCAYMKARDVRWKKVNALTLSEDFYSRQQKGILESVGSASVDALQTCIIDESPPSLKDIQRSCEVAIKFGEYELVREFVKQADPNDLRDAREATESLSAHHLDWETPLVQSLAI</sequence>
<reference evidence="1 2" key="1">
    <citation type="journal article" date="2012" name="Genome Biol.">
        <title>Genome and low-iron response of an oceanic diatom adapted to chronic iron limitation.</title>
        <authorList>
            <person name="Lommer M."/>
            <person name="Specht M."/>
            <person name="Roy A.S."/>
            <person name="Kraemer L."/>
            <person name="Andreson R."/>
            <person name="Gutowska M.A."/>
            <person name="Wolf J."/>
            <person name="Bergner S.V."/>
            <person name="Schilhabel M.B."/>
            <person name="Klostermeier U.C."/>
            <person name="Beiko R.G."/>
            <person name="Rosenstiel P."/>
            <person name="Hippler M."/>
            <person name="Laroche J."/>
        </authorList>
    </citation>
    <scope>NUCLEOTIDE SEQUENCE [LARGE SCALE GENOMIC DNA]</scope>
    <source>
        <strain evidence="1 2">CCMP1005</strain>
    </source>
</reference>
<dbReference type="OrthoDB" id="10578076at2759"/>
<dbReference type="Proteomes" id="UP000266841">
    <property type="component" value="Unassembled WGS sequence"/>
</dbReference>
<gene>
    <name evidence="1" type="ORF">THAOC_11349</name>
</gene>
<protein>
    <submittedName>
        <fullName evidence="1">Uncharacterized protein</fullName>
    </submittedName>
</protein>
<evidence type="ECO:0000313" key="2">
    <source>
        <dbReference type="Proteomes" id="UP000266841"/>
    </source>
</evidence>
<name>K0SRJ7_THAOC</name>
<evidence type="ECO:0000313" key="1">
    <source>
        <dbReference type="EMBL" id="EJK67599.1"/>
    </source>
</evidence>
<dbReference type="eggNOG" id="ENOG502T7W1">
    <property type="taxonomic scope" value="Eukaryota"/>
</dbReference>
<keyword evidence="2" id="KW-1185">Reference proteome</keyword>
<proteinExistence type="predicted"/>
<accession>K0SRJ7</accession>
<comment type="caution">
    <text evidence="1">The sequence shown here is derived from an EMBL/GenBank/DDBJ whole genome shotgun (WGS) entry which is preliminary data.</text>
</comment>
<dbReference type="EMBL" id="AGNL01012900">
    <property type="protein sequence ID" value="EJK67599.1"/>
    <property type="molecule type" value="Genomic_DNA"/>
</dbReference>
<organism evidence="1 2">
    <name type="scientific">Thalassiosira oceanica</name>
    <name type="common">Marine diatom</name>
    <dbReference type="NCBI Taxonomy" id="159749"/>
    <lineage>
        <taxon>Eukaryota</taxon>
        <taxon>Sar</taxon>
        <taxon>Stramenopiles</taxon>
        <taxon>Ochrophyta</taxon>
        <taxon>Bacillariophyta</taxon>
        <taxon>Coscinodiscophyceae</taxon>
        <taxon>Thalassiosirophycidae</taxon>
        <taxon>Thalassiosirales</taxon>
        <taxon>Thalassiosiraceae</taxon>
        <taxon>Thalassiosira</taxon>
    </lineage>
</organism>